<evidence type="ECO:0000256" key="3">
    <source>
        <dbReference type="SAM" id="MobiDB-lite"/>
    </source>
</evidence>
<dbReference type="Proteomes" id="UP001178507">
    <property type="component" value="Unassembled WGS sequence"/>
</dbReference>
<organism evidence="4 5">
    <name type="scientific">Effrenium voratum</name>
    <dbReference type="NCBI Taxonomy" id="2562239"/>
    <lineage>
        <taxon>Eukaryota</taxon>
        <taxon>Sar</taxon>
        <taxon>Alveolata</taxon>
        <taxon>Dinophyceae</taxon>
        <taxon>Suessiales</taxon>
        <taxon>Symbiodiniaceae</taxon>
        <taxon>Effrenium</taxon>
    </lineage>
</organism>
<name>A0AA36IVW5_9DINO</name>
<feature type="region of interest" description="Disordered" evidence="3">
    <location>
        <begin position="1241"/>
        <end position="1264"/>
    </location>
</feature>
<dbReference type="PANTHER" id="PTHR15454">
    <property type="entry name" value="NISCHARIN RELATED"/>
    <property type="match status" value="1"/>
</dbReference>
<dbReference type="PROSITE" id="PS51450">
    <property type="entry name" value="LRR"/>
    <property type="match status" value="2"/>
</dbReference>
<accession>A0AA36IVW5</accession>
<dbReference type="InterPro" id="IPR001611">
    <property type="entry name" value="Leu-rich_rpt"/>
</dbReference>
<gene>
    <name evidence="4" type="ORF">EVOR1521_LOCUS19459</name>
</gene>
<proteinExistence type="predicted"/>
<dbReference type="PANTHER" id="PTHR15454:SF56">
    <property type="entry name" value="PROTEIN PHOSPHATASE 1 REGULATORY SUBUNIT 7-RELATED"/>
    <property type="match status" value="1"/>
</dbReference>
<dbReference type="InterPro" id="IPR032675">
    <property type="entry name" value="LRR_dom_sf"/>
</dbReference>
<evidence type="ECO:0000256" key="2">
    <source>
        <dbReference type="ARBA" id="ARBA00022737"/>
    </source>
</evidence>
<comment type="caution">
    <text evidence="4">The sequence shown here is derived from an EMBL/GenBank/DDBJ whole genome shotgun (WGS) entry which is preliminary data.</text>
</comment>
<evidence type="ECO:0000313" key="5">
    <source>
        <dbReference type="Proteomes" id="UP001178507"/>
    </source>
</evidence>
<sequence>MKLASHKNALGQYSSLGSEVFFTEFGSDWTSYRSSRQRRRVDFSGPQWSLETLVGEPEHGLMHKQFIREHIEVLNLAKNKLTDISCVNAMKDPRTFEFRRLQILNASRNMLTFVKLVNPSIIEINLSHNELVKLPDFSSLHQLSKLLISHNCIDDTLEQFGDLQKLRVLDLSFNKFSWRPTTFRKQLSHLEPLHLEEMRLWPNPFAEGFKEYQFITATTLSSITSLDGFKIDSDLRFQLRVQADQLHMNSADFSIFDVRVEERRKRNTPTEVVGAEQDVTGSVPCVNELIECMRRALDEPDNLLRHIYSLEQKISYIWAASFWDRRRLMLVIEEGGRANFMKATEERQAVAEFADKMQQVLGRFESVQDVLIMCLVRMLACGNRHLAVRCGKLLAEWVDATAEELHDRIDSMSEALFRDLRSQLVLGVQSVNEPPMVCYEISQGTRGKQGDDPENDTELEQIESSWYILTALNFGPSTLYDRVVSPWRARVLRPFLPVLCRESRALLGEDQPLDRWAEYQGFDSFPDDVAEVVEAEMNLLSFQERCVRQAFGGFVIEPGDEGMVKVYFKHAAAQNLVSMRRVSESRTLHTRPIGRVKRPQASEMGDGKNYSWNAWVDGLAVLVTATSDPTNAAHCVTFFDAHKPVMKHESDNQGFTEAALLGSSEAKCAFLRLLKLGRNLMRASGEAGIKASQYFLEHKLHTHCWARARRRLQEGGAPMPVPRLSEMAADDIALIAELVGVLNTMMDCGSKEICDQAMTEIKAENGLDVFDMLLEVAAYTSNPDPFLLSIAYETIYVFLKSDVVEGLLVKVIVKLRETAILLPYIRGPHVKGVPNDKYMQLWCKCELKYSLNTSRERLQQLYDSQDPDEQGQWREMVPEIRELQNPMMHRAILGIVKLIQLFSEMAQGEETSATLKPVTDLLDASGRERLLIGPTTGLVTCPDFDVRVESLKCVRHVLEATPEQFDLEEMGWLLNYLTSVGMGIGKQGLFLMEVIELIKMFVRNQSLTGQSFRSKFAKYAIRESFEMLTVNSRRETHGNEEEARAKAALTEKITQLLMDCSRPLSGGLRKFLRRVDLLETVWQVLQQEERGSDNPSVRVLLTWTGRDVRQVLLPIITSPAFLVHGTVVHCALVRLADVMQGKTDCKRPNIFEELPPTDESQPWPGLGQLFRSNAECRDAVEAEDTGDQHDYFVNCRGMDPLLDFAYRFFAANEEMNLQVTRTQEAIAEDLDQKERSLRLKWETSEQQSDATKEGLRKAEEEATMSEVVEESMTARLKSLNDLAGVFFKRNLNHYDEQKGEFSLAKLAKVYQSYWKDNENRMLVEVQERKDALMELMRMPDKIYVDQQLKDLQDQEKLSKKQRHLRQPQRDLDKLMYQAKEAHTILKLMLCDAAHRDDPEVSRWCQNEAPHDAPANVLSKGLVDFLKENQALAIDAGILPSTELKDLDNYKYFGQTERRTNLSVIYVEFPTVSKLLAALQEFLKRAQRLFLWQVRNRFRVPTNLGEYFMALKFQLQLRDQSLHFSELRLCLSGKSRKNNTIYMCHGCDLRRRLEFGFIIKHLAGMTRLI</sequence>
<dbReference type="SUPFAM" id="SSF52058">
    <property type="entry name" value="L domain-like"/>
    <property type="match status" value="1"/>
</dbReference>
<evidence type="ECO:0000256" key="1">
    <source>
        <dbReference type="ARBA" id="ARBA00022614"/>
    </source>
</evidence>
<keyword evidence="2" id="KW-0677">Repeat</keyword>
<keyword evidence="5" id="KW-1185">Reference proteome</keyword>
<dbReference type="GO" id="GO:0005737">
    <property type="term" value="C:cytoplasm"/>
    <property type="evidence" value="ECO:0007669"/>
    <property type="project" value="TreeGrafter"/>
</dbReference>
<protein>
    <submittedName>
        <fullName evidence="4">Uncharacterized protein</fullName>
    </submittedName>
</protein>
<evidence type="ECO:0000313" key="4">
    <source>
        <dbReference type="EMBL" id="CAJ1394900.1"/>
    </source>
</evidence>
<reference evidence="4" key="1">
    <citation type="submission" date="2023-08" db="EMBL/GenBank/DDBJ databases">
        <authorList>
            <person name="Chen Y."/>
            <person name="Shah S."/>
            <person name="Dougan E. K."/>
            <person name="Thang M."/>
            <person name="Chan C."/>
        </authorList>
    </citation>
    <scope>NUCLEOTIDE SEQUENCE</scope>
</reference>
<dbReference type="EMBL" id="CAUJNA010002990">
    <property type="protein sequence ID" value="CAJ1394900.1"/>
    <property type="molecule type" value="Genomic_DNA"/>
</dbReference>
<dbReference type="Gene3D" id="3.80.10.10">
    <property type="entry name" value="Ribonuclease Inhibitor"/>
    <property type="match status" value="1"/>
</dbReference>
<feature type="compositionally biased region" description="Basic and acidic residues" evidence="3">
    <location>
        <begin position="1250"/>
        <end position="1260"/>
    </location>
</feature>
<keyword evidence="1" id="KW-0433">Leucine-rich repeat</keyword>